<keyword evidence="2 8" id="KW-0436">Ligase</keyword>
<evidence type="ECO:0000256" key="5">
    <source>
        <dbReference type="ARBA" id="ARBA00022801"/>
    </source>
</evidence>
<dbReference type="HAMAP" id="MF_00421">
    <property type="entry name" value="PurQ"/>
    <property type="match status" value="1"/>
</dbReference>
<dbReference type="GO" id="GO:0004642">
    <property type="term" value="F:phosphoribosylformylglycinamidine synthase activity"/>
    <property type="evidence" value="ECO:0007669"/>
    <property type="project" value="UniProtKB-UniRule"/>
</dbReference>
<dbReference type="EMBL" id="SMMS01000001">
    <property type="protein sequence ID" value="TCL12750.1"/>
    <property type="molecule type" value="Genomic_DNA"/>
</dbReference>
<reference evidence="11" key="1">
    <citation type="submission" date="2017-09" db="EMBL/GenBank/DDBJ databases">
        <authorList>
            <person name="Varghese N."/>
            <person name="Submissions S."/>
        </authorList>
    </citation>
    <scope>NUCLEOTIDE SEQUENCE [LARGE SCALE GENOMIC DNA]</scope>
    <source>
        <strain evidence="11">WG-1MB</strain>
    </source>
</reference>
<feature type="active site" description="Nucleophile" evidence="8">
    <location>
        <position position="86"/>
    </location>
</feature>
<feature type="active site" evidence="8">
    <location>
        <position position="203"/>
    </location>
</feature>
<dbReference type="NCBIfam" id="TIGR01737">
    <property type="entry name" value="FGAM_synth_I"/>
    <property type="match status" value="1"/>
</dbReference>
<dbReference type="PROSITE" id="PS51273">
    <property type="entry name" value="GATASE_TYPE_1"/>
    <property type="match status" value="1"/>
</dbReference>
<evidence type="ECO:0000256" key="6">
    <source>
        <dbReference type="ARBA" id="ARBA00022840"/>
    </source>
</evidence>
<dbReference type="InterPro" id="IPR029062">
    <property type="entry name" value="Class_I_gatase-like"/>
</dbReference>
<gene>
    <name evidence="8" type="primary">purQ</name>
    <name evidence="10" type="ORF">C7960_2022</name>
    <name evidence="9" type="ORF">SAMN06295989_102139</name>
</gene>
<evidence type="ECO:0000256" key="2">
    <source>
        <dbReference type="ARBA" id="ARBA00022598"/>
    </source>
</evidence>
<keyword evidence="11" id="KW-1185">Reference proteome</keyword>
<dbReference type="UniPathway" id="UPA00074">
    <property type="reaction ID" value="UER00128"/>
</dbReference>
<dbReference type="Proteomes" id="UP000217726">
    <property type="component" value="Unassembled WGS sequence"/>
</dbReference>
<sequence>MTVAIIQFGGSNCDNDVLHVLQNVLGIDAELVWYKEEKLDGYEAVVIPGGFSYGDYLRSGAIASRTPIMESVRKLADNGKPVMGICNGFQILTESGLLDGALTTNSYPKFKCEWSYLKVENTNTHFTSMYEKGQVIRIPIAHKDGKYYHDDISLQQLEDNKQVVFRYVDEKGNPTEAVNPNGSRNNIAGITNRMGNILGMMPHPERASETIIGSDDGLLMFKSMVEAGWK</sequence>
<keyword evidence="6 8" id="KW-0067">ATP-binding</keyword>
<evidence type="ECO:0000313" key="10">
    <source>
        <dbReference type="EMBL" id="TCL12750.1"/>
    </source>
</evidence>
<comment type="subcellular location">
    <subcellularLocation>
        <location evidence="8">Cytoplasm</location>
    </subcellularLocation>
</comment>
<name>A0A285F0K4_9EURY</name>
<evidence type="ECO:0000313" key="12">
    <source>
        <dbReference type="Proteomes" id="UP000295404"/>
    </source>
</evidence>
<dbReference type="AlphaFoldDB" id="A0A285F0K4"/>
<dbReference type="GO" id="GO:0005524">
    <property type="term" value="F:ATP binding"/>
    <property type="evidence" value="ECO:0007669"/>
    <property type="project" value="UniProtKB-KW"/>
</dbReference>
<comment type="subunit">
    <text evidence="8">Part of the FGAM synthase complex composed of 1 PurL, 1 PurQ and 2 PurS subunits.</text>
</comment>
<organism evidence="9 11">
    <name type="scientific">Methanohalophilus euhalobius</name>
    <dbReference type="NCBI Taxonomy" id="51203"/>
    <lineage>
        <taxon>Archaea</taxon>
        <taxon>Methanobacteriati</taxon>
        <taxon>Methanobacteriota</taxon>
        <taxon>Stenosarchaea group</taxon>
        <taxon>Methanomicrobia</taxon>
        <taxon>Methanosarcinales</taxon>
        <taxon>Methanosarcinaceae</taxon>
        <taxon>Methanohalophilus</taxon>
    </lineage>
</organism>
<dbReference type="PANTHER" id="PTHR47552:SF1">
    <property type="entry name" value="PHOSPHORIBOSYLFORMYLGLYCINAMIDINE SYNTHASE SUBUNIT PURQ"/>
    <property type="match status" value="1"/>
</dbReference>
<dbReference type="PIRSF" id="PIRSF001586">
    <property type="entry name" value="FGAM_synth_I"/>
    <property type="match status" value="1"/>
</dbReference>
<comment type="catalytic activity">
    <reaction evidence="8">
        <text>L-glutamine + H2O = L-glutamate + NH4(+)</text>
        <dbReference type="Rhea" id="RHEA:15889"/>
        <dbReference type="ChEBI" id="CHEBI:15377"/>
        <dbReference type="ChEBI" id="CHEBI:28938"/>
        <dbReference type="ChEBI" id="CHEBI:29985"/>
        <dbReference type="ChEBI" id="CHEBI:58359"/>
        <dbReference type="EC" id="3.5.1.2"/>
    </reaction>
</comment>
<evidence type="ECO:0000256" key="8">
    <source>
        <dbReference type="HAMAP-Rule" id="MF_00421"/>
    </source>
</evidence>
<dbReference type="InterPro" id="IPR010075">
    <property type="entry name" value="PRibForGlyAmidine_synth_PurQ"/>
</dbReference>
<dbReference type="EC" id="6.3.5.3" evidence="8"/>
<keyword evidence="4 8" id="KW-0658">Purine biosynthesis</keyword>
<evidence type="ECO:0000256" key="4">
    <source>
        <dbReference type="ARBA" id="ARBA00022755"/>
    </source>
</evidence>
<keyword evidence="7 8" id="KW-0315">Glutamine amidotransferase</keyword>
<dbReference type="RefSeq" id="WP_096711736.1">
    <property type="nucleotide sequence ID" value="NZ_OBDR01000002.1"/>
</dbReference>
<dbReference type="OrthoDB" id="6486at2157"/>
<evidence type="ECO:0000256" key="1">
    <source>
        <dbReference type="ARBA" id="ARBA00022490"/>
    </source>
</evidence>
<dbReference type="NCBIfam" id="NF002957">
    <property type="entry name" value="PRK03619.1"/>
    <property type="match status" value="1"/>
</dbReference>
<dbReference type="EC" id="3.5.1.2" evidence="8"/>
<comment type="catalytic activity">
    <reaction evidence="8">
        <text>N(2)-formyl-N(1)-(5-phospho-beta-D-ribosyl)glycinamide + L-glutamine + ATP + H2O = 2-formamido-N(1)-(5-O-phospho-beta-D-ribosyl)acetamidine + L-glutamate + ADP + phosphate + H(+)</text>
        <dbReference type="Rhea" id="RHEA:17129"/>
        <dbReference type="ChEBI" id="CHEBI:15377"/>
        <dbReference type="ChEBI" id="CHEBI:15378"/>
        <dbReference type="ChEBI" id="CHEBI:29985"/>
        <dbReference type="ChEBI" id="CHEBI:30616"/>
        <dbReference type="ChEBI" id="CHEBI:43474"/>
        <dbReference type="ChEBI" id="CHEBI:58359"/>
        <dbReference type="ChEBI" id="CHEBI:147286"/>
        <dbReference type="ChEBI" id="CHEBI:147287"/>
        <dbReference type="ChEBI" id="CHEBI:456216"/>
        <dbReference type="EC" id="6.3.5.3"/>
    </reaction>
</comment>
<dbReference type="SUPFAM" id="SSF52317">
    <property type="entry name" value="Class I glutamine amidotransferase-like"/>
    <property type="match status" value="1"/>
</dbReference>
<dbReference type="SMART" id="SM01211">
    <property type="entry name" value="GATase_5"/>
    <property type="match status" value="1"/>
</dbReference>
<accession>A0A285F0K4</accession>
<keyword evidence="1 8" id="KW-0963">Cytoplasm</keyword>
<evidence type="ECO:0000256" key="3">
    <source>
        <dbReference type="ARBA" id="ARBA00022741"/>
    </source>
</evidence>
<feature type="active site" evidence="8">
    <location>
        <position position="205"/>
    </location>
</feature>
<dbReference type="GO" id="GO:0006189">
    <property type="term" value="P:'de novo' IMP biosynthetic process"/>
    <property type="evidence" value="ECO:0007669"/>
    <property type="project" value="UniProtKB-UniRule"/>
</dbReference>
<protein>
    <recommendedName>
        <fullName evidence="8">Phosphoribosylformylglycinamidine synthase subunit PurQ</fullName>
        <shortName evidence="8">FGAM synthase</shortName>
        <ecNumber evidence="8">6.3.5.3</ecNumber>
    </recommendedName>
    <alternativeName>
        <fullName evidence="8">Formylglycinamide ribonucleotide amidotransferase subunit I</fullName>
        <shortName evidence="8">FGAR amidotransferase I</shortName>
        <shortName evidence="8">FGAR-AT I</shortName>
    </alternativeName>
    <alternativeName>
        <fullName evidence="8">Glutaminase PurQ</fullName>
        <ecNumber evidence="8">3.5.1.2</ecNumber>
    </alternativeName>
    <alternativeName>
        <fullName evidence="8">Phosphoribosylformylglycinamidine synthase subunit I</fullName>
    </alternativeName>
</protein>
<dbReference type="EMBL" id="OBDR01000002">
    <property type="protein sequence ID" value="SNY03691.1"/>
    <property type="molecule type" value="Genomic_DNA"/>
</dbReference>
<evidence type="ECO:0000313" key="11">
    <source>
        <dbReference type="Proteomes" id="UP000217726"/>
    </source>
</evidence>
<proteinExistence type="inferred from homology"/>
<dbReference type="CDD" id="cd01740">
    <property type="entry name" value="GATase1_FGAR_AT"/>
    <property type="match status" value="1"/>
</dbReference>
<keyword evidence="3 8" id="KW-0547">Nucleotide-binding</keyword>
<reference evidence="10 12" key="3">
    <citation type="submission" date="2019-03" db="EMBL/GenBank/DDBJ databases">
        <title>Subsurface microbial communities from deep shales in Ohio and West Virginia, USA.</title>
        <authorList>
            <person name="Wrighton K."/>
        </authorList>
    </citation>
    <scope>NUCLEOTIDE SEQUENCE [LARGE SCALE GENOMIC DNA]</scope>
    <source>
        <strain evidence="10 12">WG1_MB</strain>
    </source>
</reference>
<dbReference type="Gene3D" id="3.40.50.880">
    <property type="match status" value="1"/>
</dbReference>
<dbReference type="Pfam" id="PF13507">
    <property type="entry name" value="GATase_5"/>
    <property type="match status" value="1"/>
</dbReference>
<evidence type="ECO:0000256" key="7">
    <source>
        <dbReference type="ARBA" id="ARBA00022962"/>
    </source>
</evidence>
<comment type="pathway">
    <text evidence="8">Purine metabolism; IMP biosynthesis via de novo pathway; 5-amino-1-(5-phospho-D-ribosyl)imidazole from N(2)-formyl-N(1)-(5-phospho-D-ribosyl)glycinamide: step 1/2.</text>
</comment>
<reference evidence="9" key="2">
    <citation type="submission" date="2017-09" db="EMBL/GenBank/DDBJ databases">
        <authorList>
            <person name="Ehlers B."/>
            <person name="Leendertz F.H."/>
        </authorList>
    </citation>
    <scope>NUCLEOTIDE SEQUENCE [LARGE SCALE GENOMIC DNA]</scope>
    <source>
        <strain evidence="9">WG-1MB</strain>
    </source>
</reference>
<dbReference type="PANTHER" id="PTHR47552">
    <property type="entry name" value="PHOSPHORIBOSYLFORMYLGLYCINAMIDINE SYNTHASE SUBUNIT PURQ"/>
    <property type="match status" value="1"/>
</dbReference>
<dbReference type="GO" id="GO:0005737">
    <property type="term" value="C:cytoplasm"/>
    <property type="evidence" value="ECO:0007669"/>
    <property type="project" value="UniProtKB-SubCell"/>
</dbReference>
<keyword evidence="5 8" id="KW-0378">Hydrolase</keyword>
<comment type="function">
    <text evidence="8">Part of the phosphoribosylformylglycinamidine synthase complex involved in the purines biosynthetic pathway. Catalyzes the ATP-dependent conversion of formylglycinamide ribonucleotide (FGAR) and glutamine to yield formylglycinamidine ribonucleotide (FGAM) and glutamate. The FGAM synthase complex is composed of three subunits. PurQ produces an ammonia molecule by converting glutamine to glutamate. PurL transfers the ammonia molecule to FGAR to form FGAM in an ATP-dependent manner. PurS interacts with PurQ and PurL and is thought to assist in the transfer of the ammonia molecule from PurQ to PurL.</text>
</comment>
<dbReference type="Proteomes" id="UP000295404">
    <property type="component" value="Unassembled WGS sequence"/>
</dbReference>
<evidence type="ECO:0000313" key="9">
    <source>
        <dbReference type="EMBL" id="SNY03691.1"/>
    </source>
</evidence>
<dbReference type="GO" id="GO:0004359">
    <property type="term" value="F:glutaminase activity"/>
    <property type="evidence" value="ECO:0007669"/>
    <property type="project" value="UniProtKB-EC"/>
</dbReference>